<evidence type="ECO:0000256" key="2">
    <source>
        <dbReference type="ARBA" id="ARBA00022473"/>
    </source>
</evidence>
<dbReference type="InterPro" id="IPR036960">
    <property type="entry name" value="T-box_sf"/>
</dbReference>
<dbReference type="InterPro" id="IPR002070">
    <property type="entry name" value="TF_Brachyury"/>
</dbReference>
<comment type="subcellular location">
    <subcellularLocation>
        <location evidence="1 7">Nucleus</location>
    </subcellularLocation>
</comment>
<keyword evidence="6 7" id="KW-0539">Nucleus</keyword>
<evidence type="ECO:0000256" key="8">
    <source>
        <dbReference type="SAM" id="MobiDB-lite"/>
    </source>
</evidence>
<evidence type="ECO:0000256" key="3">
    <source>
        <dbReference type="ARBA" id="ARBA00023015"/>
    </source>
</evidence>
<dbReference type="GO" id="GO:0000978">
    <property type="term" value="F:RNA polymerase II cis-regulatory region sequence-specific DNA binding"/>
    <property type="evidence" value="ECO:0007669"/>
    <property type="project" value="InterPro"/>
</dbReference>
<organism evidence="10">
    <name type="scientific">Patella vulgata</name>
    <name type="common">Common limpet</name>
    <dbReference type="NCBI Taxonomy" id="6465"/>
    <lineage>
        <taxon>Eukaryota</taxon>
        <taxon>Metazoa</taxon>
        <taxon>Spiralia</taxon>
        <taxon>Lophotrochozoa</taxon>
        <taxon>Mollusca</taxon>
        <taxon>Gastropoda</taxon>
        <taxon>Patellogastropoda</taxon>
        <taxon>Patelloidea</taxon>
        <taxon>Patellidae</taxon>
        <taxon>Patella</taxon>
    </lineage>
</organism>
<evidence type="ECO:0000256" key="1">
    <source>
        <dbReference type="ARBA" id="ARBA00004123"/>
    </source>
</evidence>
<dbReference type="EMBL" id="AJ420986">
    <property type="protein sequence ID" value="CAD12821.1"/>
    <property type="molecule type" value="mRNA"/>
</dbReference>
<protein>
    <submittedName>
        <fullName evidence="10">Brachyury protein</fullName>
    </submittedName>
</protein>
<dbReference type="InterPro" id="IPR018186">
    <property type="entry name" value="TF_T-box_CS"/>
</dbReference>
<keyword evidence="4 7" id="KW-0238">DNA-binding</keyword>
<keyword evidence="3" id="KW-0805">Transcription regulation</keyword>
<dbReference type="GO" id="GO:0045893">
    <property type="term" value="P:positive regulation of DNA-templated transcription"/>
    <property type="evidence" value="ECO:0007669"/>
    <property type="project" value="InterPro"/>
</dbReference>
<name>Q8WT06_PATVU</name>
<sequence length="449" mass="50248">MLDSSATCDLGERSAGSPIDMKSNQVDINHLLTAVDTEMTMGSEKGDPTERHERQLSVKLEDRSLWEKFKEFTNEMIVTKNGRRMFPVFRVSVSGVDPNAMYTLLLDFVQVDNHRWKYVNGDWVPGGKAEPAAPNCVYIHPDSPNFGAHWMKEPLSFSKVKHTNKLNGGGQIMLNSLHKYGPRIHIVRVNSRTQKKSIMTFSFPETQFIAVTAYQNEEITSLKIKHNPFAKAFLDAKERPDQREFIDDPLMSDQRTFSHLTGTWYLPPGSHALVPPPTHQFTNPLGLSNPHGCDRLSLRNPRPSPYSHPYQRRSPLVISQGIWAPPTDVTSQQNGHICSASQSWPCYLATSGGGQGNYGMWMSGAVGNLSPNQNCAMPYLRTTAPYSFPSSTTTVTSIPPVPSASSVVSQSSYEHPCDTLYVCHCSRWRSYELESVNPSAIMNRTRRLG</sequence>
<dbReference type="SMART" id="SM00425">
    <property type="entry name" value="TBOX"/>
    <property type="match status" value="1"/>
</dbReference>
<proteinExistence type="evidence at transcript level"/>
<dbReference type="InterPro" id="IPR008967">
    <property type="entry name" value="p53-like_TF_DNA-bd_sf"/>
</dbReference>
<keyword evidence="5" id="KW-0804">Transcription</keyword>
<dbReference type="InterPro" id="IPR001699">
    <property type="entry name" value="TF_T-box"/>
</dbReference>
<dbReference type="PROSITE" id="PS01283">
    <property type="entry name" value="TBOX_1"/>
    <property type="match status" value="1"/>
</dbReference>
<keyword evidence="2" id="KW-0217">Developmental protein</keyword>
<feature type="region of interest" description="Disordered" evidence="8">
    <location>
        <begin position="1"/>
        <end position="21"/>
    </location>
</feature>
<accession>Q8WT06</accession>
<evidence type="ECO:0000256" key="6">
    <source>
        <dbReference type="ARBA" id="ARBA00023242"/>
    </source>
</evidence>
<dbReference type="PANTHER" id="PTHR11267:SF106">
    <property type="entry name" value="T-RELATED PROTEIN"/>
    <property type="match status" value="1"/>
</dbReference>
<evidence type="ECO:0000256" key="7">
    <source>
        <dbReference type="PROSITE-ProRule" id="PRU00201"/>
    </source>
</evidence>
<dbReference type="GO" id="GO:0000785">
    <property type="term" value="C:chromatin"/>
    <property type="evidence" value="ECO:0007669"/>
    <property type="project" value="TreeGrafter"/>
</dbReference>
<dbReference type="GO" id="GO:0001708">
    <property type="term" value="P:cell fate specification"/>
    <property type="evidence" value="ECO:0007669"/>
    <property type="project" value="TreeGrafter"/>
</dbReference>
<dbReference type="GO" id="GO:0001707">
    <property type="term" value="P:mesoderm formation"/>
    <property type="evidence" value="ECO:0007669"/>
    <property type="project" value="TreeGrafter"/>
</dbReference>
<evidence type="ECO:0000256" key="4">
    <source>
        <dbReference type="ARBA" id="ARBA00023125"/>
    </source>
</evidence>
<evidence type="ECO:0000256" key="5">
    <source>
        <dbReference type="ARBA" id="ARBA00023163"/>
    </source>
</evidence>
<gene>
    <name evidence="10" type="primary">bra</name>
</gene>
<dbReference type="PROSITE" id="PS50252">
    <property type="entry name" value="TBOX_3"/>
    <property type="match status" value="1"/>
</dbReference>
<dbReference type="InterPro" id="IPR046360">
    <property type="entry name" value="T-box_DNA-bd"/>
</dbReference>
<dbReference type="PANTHER" id="PTHR11267">
    <property type="entry name" value="T-BOX PROTEIN-RELATED"/>
    <property type="match status" value="1"/>
</dbReference>
<dbReference type="GO" id="GO:0000981">
    <property type="term" value="F:DNA-binding transcription factor activity, RNA polymerase II-specific"/>
    <property type="evidence" value="ECO:0007669"/>
    <property type="project" value="TreeGrafter"/>
</dbReference>
<dbReference type="AlphaFoldDB" id="Q8WT06"/>
<dbReference type="GO" id="GO:0005634">
    <property type="term" value="C:nucleus"/>
    <property type="evidence" value="ECO:0007669"/>
    <property type="project" value="UniProtKB-SubCell"/>
</dbReference>
<dbReference type="Gene3D" id="2.60.40.820">
    <property type="entry name" value="Transcription factor, T-box"/>
    <property type="match status" value="1"/>
</dbReference>
<reference evidence="10" key="1">
    <citation type="journal article" date="2002" name="Development">
        <title>Expression pattern of Brachyury in the mollusc Patella vulgata suggests a conserved role in the establishment of the AP axis in Bilateria.</title>
        <authorList>
            <person name="Lartillot N."/>
            <person name="Lespinet O."/>
            <person name="Verwoort M."/>
            <person name="Adoutte A."/>
        </authorList>
    </citation>
    <scope>NUCLEOTIDE SEQUENCE</scope>
</reference>
<dbReference type="PRINTS" id="PR00937">
    <property type="entry name" value="TBOX"/>
</dbReference>
<feature type="domain" description="T-box" evidence="9">
    <location>
        <begin position="60"/>
        <end position="235"/>
    </location>
</feature>
<dbReference type="CDD" id="cd20192">
    <property type="entry name" value="T-box_TBXT_TBX19-like"/>
    <property type="match status" value="1"/>
</dbReference>
<dbReference type="Pfam" id="PF00907">
    <property type="entry name" value="T-box"/>
    <property type="match status" value="1"/>
</dbReference>
<evidence type="ECO:0000259" key="9">
    <source>
        <dbReference type="PROSITE" id="PS50252"/>
    </source>
</evidence>
<dbReference type="FunFam" id="2.60.40.820:FF:000002">
    <property type="entry name" value="T-box transcription factor Brachyury"/>
    <property type="match status" value="1"/>
</dbReference>
<dbReference type="SUPFAM" id="SSF49417">
    <property type="entry name" value="p53-like transcription factors"/>
    <property type="match status" value="1"/>
</dbReference>
<evidence type="ECO:0000313" key="10">
    <source>
        <dbReference type="EMBL" id="CAD12821.1"/>
    </source>
</evidence>
<comment type="caution">
    <text evidence="7">Lacks conserved residue(s) required for the propagation of feature annotation.</text>
</comment>
<dbReference type="PRINTS" id="PR00938">
    <property type="entry name" value="BRACHYURY"/>
</dbReference>
<dbReference type="GO" id="GO:0003007">
    <property type="term" value="P:heart morphogenesis"/>
    <property type="evidence" value="ECO:0007669"/>
    <property type="project" value="TreeGrafter"/>
</dbReference>